<sequence length="139" mass="15810">MILLQEEMLQTVKNFLIDKGLNPSFIIIFGSYSKGSTHKESDLDVAFYSKDQSPTTYHIFLIAQELANILKIEVDLINIREVSTVFQAQIFSNGTAIYSNDETLRMNIQMTALSMYTKLNEERINILNNIGESGSIHEK</sequence>
<dbReference type="Proteomes" id="UP001556040">
    <property type="component" value="Unassembled WGS sequence"/>
</dbReference>
<accession>A0ABV3Q740</accession>
<protein>
    <submittedName>
        <fullName evidence="2">Nucleotidyltransferase domain-containing protein</fullName>
    </submittedName>
</protein>
<dbReference type="InterPro" id="IPR043519">
    <property type="entry name" value="NT_sf"/>
</dbReference>
<dbReference type="Pfam" id="PF18765">
    <property type="entry name" value="Polbeta"/>
    <property type="match status" value="1"/>
</dbReference>
<evidence type="ECO:0000259" key="1">
    <source>
        <dbReference type="Pfam" id="PF18765"/>
    </source>
</evidence>
<feature type="domain" description="Polymerase beta nucleotidyltransferase" evidence="1">
    <location>
        <begin position="12"/>
        <end position="102"/>
    </location>
</feature>
<reference evidence="2 3" key="1">
    <citation type="journal article" date="1979" name="Int. J. Syst. Evol. Microbiol.">
        <title>Bacillus globisporus subsp. marinus subsp. nov.</title>
        <authorList>
            <person name="Liu H."/>
        </authorList>
    </citation>
    <scope>NUCLEOTIDE SEQUENCE [LARGE SCALE GENOMIC DNA]</scope>
    <source>
        <strain evidence="2 3">DSM 1297</strain>
    </source>
</reference>
<gene>
    <name evidence="2" type="ORF">AB1471_15400</name>
</gene>
<dbReference type="RefSeq" id="WP_367780650.1">
    <property type="nucleotide sequence ID" value="NZ_JBFMIA010000025.1"/>
</dbReference>
<dbReference type="InterPro" id="IPR052930">
    <property type="entry name" value="TA_antitoxin_MntA"/>
</dbReference>
<proteinExistence type="predicted"/>
<dbReference type="Gene3D" id="3.30.460.10">
    <property type="entry name" value="Beta Polymerase, domain 2"/>
    <property type="match status" value="1"/>
</dbReference>
<evidence type="ECO:0000313" key="2">
    <source>
        <dbReference type="EMBL" id="MEW9503162.1"/>
    </source>
</evidence>
<comment type="caution">
    <text evidence="2">The sequence shown here is derived from an EMBL/GenBank/DDBJ whole genome shotgun (WGS) entry which is preliminary data.</text>
</comment>
<dbReference type="PANTHER" id="PTHR43852:SF2">
    <property type="entry name" value="PROTEIN ADENYLYLTRANSFERASE MNTA"/>
    <property type="match status" value="1"/>
</dbReference>
<dbReference type="NCBIfam" id="NF047752">
    <property type="entry name" value="MntA_antitoxin"/>
    <property type="match status" value="1"/>
</dbReference>
<dbReference type="SUPFAM" id="SSF81301">
    <property type="entry name" value="Nucleotidyltransferase"/>
    <property type="match status" value="1"/>
</dbReference>
<keyword evidence="3" id="KW-1185">Reference proteome</keyword>
<dbReference type="InterPro" id="IPR041633">
    <property type="entry name" value="Polbeta"/>
</dbReference>
<dbReference type="CDD" id="cd05403">
    <property type="entry name" value="NT_KNTase_like"/>
    <property type="match status" value="1"/>
</dbReference>
<evidence type="ECO:0000313" key="3">
    <source>
        <dbReference type="Proteomes" id="UP001556040"/>
    </source>
</evidence>
<dbReference type="PANTHER" id="PTHR43852">
    <property type="entry name" value="NUCLEOTIDYLTRANSFERASE"/>
    <property type="match status" value="1"/>
</dbReference>
<dbReference type="EMBL" id="JBFMIA010000025">
    <property type="protein sequence ID" value="MEW9503162.1"/>
    <property type="molecule type" value="Genomic_DNA"/>
</dbReference>
<organism evidence="2 3">
    <name type="scientific">Jeotgalibacillus marinus</name>
    <dbReference type="NCBI Taxonomy" id="86667"/>
    <lineage>
        <taxon>Bacteria</taxon>
        <taxon>Bacillati</taxon>
        <taxon>Bacillota</taxon>
        <taxon>Bacilli</taxon>
        <taxon>Bacillales</taxon>
        <taxon>Caryophanaceae</taxon>
        <taxon>Jeotgalibacillus</taxon>
    </lineage>
</organism>
<name>A0ABV3Q740_9BACL</name>